<keyword evidence="3" id="KW-1185">Reference proteome</keyword>
<comment type="similarity">
    <text evidence="1">Belongs to the BolA/IbaG family.</text>
</comment>
<dbReference type="AlphaFoldDB" id="C6V5Q4"/>
<dbReference type="Gene3D" id="3.30.300.90">
    <property type="entry name" value="BolA-like"/>
    <property type="match status" value="1"/>
</dbReference>
<organism evidence="2 3">
    <name type="scientific">Neorickettsia risticii (strain Illinois)</name>
    <dbReference type="NCBI Taxonomy" id="434131"/>
    <lineage>
        <taxon>Bacteria</taxon>
        <taxon>Pseudomonadati</taxon>
        <taxon>Pseudomonadota</taxon>
        <taxon>Alphaproteobacteria</taxon>
        <taxon>Rickettsiales</taxon>
        <taxon>Anaplasmataceae</taxon>
        <taxon>Neorickettsia</taxon>
    </lineage>
</organism>
<dbReference type="KEGG" id="nri:NRI_0748"/>
<evidence type="ECO:0000313" key="3">
    <source>
        <dbReference type="Proteomes" id="UP000001627"/>
    </source>
</evidence>
<evidence type="ECO:0000313" key="2">
    <source>
        <dbReference type="EMBL" id="ACT69717.1"/>
    </source>
</evidence>
<dbReference type="STRING" id="434131.NRI_0748"/>
<dbReference type="eggNOG" id="COG0271">
    <property type="taxonomic scope" value="Bacteria"/>
</dbReference>
<dbReference type="PANTHER" id="PTHR46230">
    <property type="match status" value="1"/>
</dbReference>
<dbReference type="InterPro" id="IPR002634">
    <property type="entry name" value="BolA"/>
</dbReference>
<name>C6V5Q4_NEORI</name>
<dbReference type="PANTHER" id="PTHR46230:SF7">
    <property type="entry name" value="BOLA-LIKE PROTEIN 1"/>
    <property type="match status" value="1"/>
</dbReference>
<dbReference type="SUPFAM" id="SSF82657">
    <property type="entry name" value="BolA-like"/>
    <property type="match status" value="1"/>
</dbReference>
<dbReference type="OrthoDB" id="9811118at2"/>
<evidence type="ECO:0000256" key="1">
    <source>
        <dbReference type="RuleBase" id="RU003860"/>
    </source>
</evidence>
<dbReference type="Pfam" id="PF01722">
    <property type="entry name" value="BolA"/>
    <property type="match status" value="1"/>
</dbReference>
<dbReference type="Proteomes" id="UP000001627">
    <property type="component" value="Chromosome"/>
</dbReference>
<proteinExistence type="inferred from homology"/>
<dbReference type="EMBL" id="CP001431">
    <property type="protein sequence ID" value="ACT69717.1"/>
    <property type="molecule type" value="Genomic_DNA"/>
</dbReference>
<dbReference type="InterPro" id="IPR036065">
    <property type="entry name" value="BolA-like_sf"/>
</dbReference>
<dbReference type="PIRSF" id="PIRSF003113">
    <property type="entry name" value="BolA"/>
    <property type="match status" value="1"/>
</dbReference>
<sequence length="95" mass="11016">MSIDESARSEQIKNSICNFLNVIFCEVKNVSEDHIGHVNHSQDSHFEVIVVSPSFTGLSKISRHRMIFKILDEHFKLGLHALSMKLWTEDEYKNQ</sequence>
<protein>
    <submittedName>
        <fullName evidence="2">BolA family protein</fullName>
    </submittedName>
</protein>
<accession>C6V5Q4</accession>
<gene>
    <name evidence="2" type="ordered locus">NRI_0748</name>
</gene>
<dbReference type="GO" id="GO:0016226">
    <property type="term" value="P:iron-sulfur cluster assembly"/>
    <property type="evidence" value="ECO:0007669"/>
    <property type="project" value="TreeGrafter"/>
</dbReference>
<dbReference type="HOGENOM" id="CLU_109462_2_1_5"/>
<reference evidence="2 3" key="1">
    <citation type="journal article" date="2009" name="Nucleic Acids Res.">
        <title>Analysis of complete genome sequence of Neorickettsia risticii: causative agent of Potomac horse fever.</title>
        <authorList>
            <person name="Lin M."/>
            <person name="Zhang C."/>
            <person name="Gibson K."/>
            <person name="Rikihisa Y."/>
        </authorList>
    </citation>
    <scope>NUCLEOTIDE SEQUENCE [LARGE SCALE GENOMIC DNA]</scope>
    <source>
        <strain evidence="2 3">Illinois</strain>
    </source>
</reference>
<dbReference type="RefSeq" id="WP_015816601.1">
    <property type="nucleotide sequence ID" value="NC_013009.1"/>
</dbReference>